<evidence type="ECO:0000256" key="1">
    <source>
        <dbReference type="SAM" id="MobiDB-lite"/>
    </source>
</evidence>
<keyword evidence="3" id="KW-1185">Reference proteome</keyword>
<organism evidence="2 3">
    <name type="scientific">Dendrobium chrysotoxum</name>
    <name type="common">Orchid</name>
    <dbReference type="NCBI Taxonomy" id="161865"/>
    <lineage>
        <taxon>Eukaryota</taxon>
        <taxon>Viridiplantae</taxon>
        <taxon>Streptophyta</taxon>
        <taxon>Embryophyta</taxon>
        <taxon>Tracheophyta</taxon>
        <taxon>Spermatophyta</taxon>
        <taxon>Magnoliopsida</taxon>
        <taxon>Liliopsida</taxon>
        <taxon>Asparagales</taxon>
        <taxon>Orchidaceae</taxon>
        <taxon>Epidendroideae</taxon>
        <taxon>Malaxideae</taxon>
        <taxon>Dendrobiinae</taxon>
        <taxon>Dendrobium</taxon>
    </lineage>
</organism>
<gene>
    <name evidence="2" type="ORF">IEQ34_022918</name>
</gene>
<proteinExistence type="predicted"/>
<evidence type="ECO:0000313" key="2">
    <source>
        <dbReference type="EMBL" id="KAH0449118.1"/>
    </source>
</evidence>
<reference evidence="2 3" key="1">
    <citation type="journal article" date="2021" name="Hortic Res">
        <title>Chromosome-scale assembly of the Dendrobium chrysotoxum genome enhances the understanding of orchid evolution.</title>
        <authorList>
            <person name="Zhang Y."/>
            <person name="Zhang G.Q."/>
            <person name="Zhang D."/>
            <person name="Liu X.D."/>
            <person name="Xu X.Y."/>
            <person name="Sun W.H."/>
            <person name="Yu X."/>
            <person name="Zhu X."/>
            <person name="Wang Z.W."/>
            <person name="Zhao X."/>
            <person name="Zhong W.Y."/>
            <person name="Chen H."/>
            <person name="Yin W.L."/>
            <person name="Huang T."/>
            <person name="Niu S.C."/>
            <person name="Liu Z.J."/>
        </authorList>
    </citation>
    <scope>NUCLEOTIDE SEQUENCE [LARGE SCALE GENOMIC DNA]</scope>
    <source>
        <strain evidence="2">Lindl</strain>
    </source>
</reference>
<sequence length="240" mass="26173">MRCRTHPSDHGAGVCPCCLRERLSALTVAPAENKAKPSPAILSSRSDFANVSDERQKRRAVKFSLLSPNWGNPSPMKAESDAIVLKPSGSNSSFLALILRQWKKNKKKSPHIAPAAEDVSRGRSRKPHVQPVDGRGMSPAMKDETDKDERRISTPSPLRRKAQRPQSPNRLSSYAVCLSPMLRPSPGNRRNHGASETVFAGDLQGTLNRKWSGVGVAVPDASSGQGLNRSRKLVDLGKAW</sequence>
<accession>A0AAV7G0C2</accession>
<dbReference type="Pfam" id="PF05340">
    <property type="entry name" value="DUF740"/>
    <property type="match status" value="1"/>
</dbReference>
<dbReference type="EMBL" id="JAGFBR010000019">
    <property type="protein sequence ID" value="KAH0449118.1"/>
    <property type="molecule type" value="Genomic_DNA"/>
</dbReference>
<evidence type="ECO:0000313" key="3">
    <source>
        <dbReference type="Proteomes" id="UP000775213"/>
    </source>
</evidence>
<dbReference type="PANTHER" id="PTHR35486">
    <property type="entry name" value="EXPRESSED PROTEIN"/>
    <property type="match status" value="1"/>
</dbReference>
<dbReference type="Proteomes" id="UP000775213">
    <property type="component" value="Unassembled WGS sequence"/>
</dbReference>
<feature type="region of interest" description="Disordered" evidence="1">
    <location>
        <begin position="105"/>
        <end position="172"/>
    </location>
</feature>
<dbReference type="PANTHER" id="PTHR35486:SF1">
    <property type="entry name" value="OS02G0689500 PROTEIN"/>
    <property type="match status" value="1"/>
</dbReference>
<comment type="caution">
    <text evidence="2">The sequence shown here is derived from an EMBL/GenBank/DDBJ whole genome shotgun (WGS) entry which is preliminary data.</text>
</comment>
<feature type="compositionally biased region" description="Basic and acidic residues" evidence="1">
    <location>
        <begin position="141"/>
        <end position="152"/>
    </location>
</feature>
<name>A0AAV7G0C2_DENCH</name>
<dbReference type="AlphaFoldDB" id="A0AAV7G0C2"/>
<feature type="region of interest" description="Disordered" evidence="1">
    <location>
        <begin position="32"/>
        <end position="54"/>
    </location>
</feature>
<protein>
    <submittedName>
        <fullName evidence="2">Uncharacterized protein</fullName>
    </submittedName>
</protein>
<dbReference type="InterPro" id="IPR008004">
    <property type="entry name" value="OCTOPUS-like"/>
</dbReference>